<dbReference type="GO" id="GO:0005634">
    <property type="term" value="C:nucleus"/>
    <property type="evidence" value="ECO:0007669"/>
    <property type="project" value="UniProtKB-SubCell"/>
</dbReference>
<evidence type="ECO:0000256" key="7">
    <source>
        <dbReference type="PROSITE-ProRule" id="PRU00042"/>
    </source>
</evidence>
<evidence type="ECO:0000313" key="9">
    <source>
        <dbReference type="EMBL" id="KAJ8901360.1"/>
    </source>
</evidence>
<dbReference type="InterPro" id="IPR036236">
    <property type="entry name" value="Znf_C2H2_sf"/>
</dbReference>
<dbReference type="PROSITE" id="PS50157">
    <property type="entry name" value="ZINC_FINGER_C2H2_2"/>
    <property type="match status" value="3"/>
</dbReference>
<keyword evidence="4 7" id="KW-0863">Zinc-finger</keyword>
<keyword evidence="6" id="KW-0539">Nucleus</keyword>
<dbReference type="Pfam" id="PF00096">
    <property type="entry name" value="zf-C2H2"/>
    <property type="match status" value="2"/>
</dbReference>
<organism evidence="9 10">
    <name type="scientific">Rhodosorus marinus</name>
    <dbReference type="NCBI Taxonomy" id="101924"/>
    <lineage>
        <taxon>Eukaryota</taxon>
        <taxon>Rhodophyta</taxon>
        <taxon>Stylonematophyceae</taxon>
        <taxon>Stylonematales</taxon>
        <taxon>Stylonemataceae</taxon>
        <taxon>Rhodosorus</taxon>
    </lineage>
</organism>
<evidence type="ECO:0000259" key="8">
    <source>
        <dbReference type="PROSITE" id="PS50157"/>
    </source>
</evidence>
<dbReference type="AlphaFoldDB" id="A0AAV8UFU7"/>
<reference evidence="9 10" key="1">
    <citation type="journal article" date="2023" name="Nat. Commun.">
        <title>Origin of minicircular mitochondrial genomes in red algae.</title>
        <authorList>
            <person name="Lee Y."/>
            <person name="Cho C.H."/>
            <person name="Lee Y.M."/>
            <person name="Park S.I."/>
            <person name="Yang J.H."/>
            <person name="West J.A."/>
            <person name="Bhattacharya D."/>
            <person name="Yoon H.S."/>
        </authorList>
    </citation>
    <scope>NUCLEOTIDE SEQUENCE [LARGE SCALE GENOMIC DNA]</scope>
    <source>
        <strain evidence="9 10">CCMP1338</strain>
        <tissue evidence="9">Whole cell</tissue>
    </source>
</reference>
<keyword evidence="2" id="KW-0479">Metal-binding</keyword>
<keyword evidence="10" id="KW-1185">Reference proteome</keyword>
<evidence type="ECO:0000256" key="4">
    <source>
        <dbReference type="ARBA" id="ARBA00022771"/>
    </source>
</evidence>
<dbReference type="PROSITE" id="PS00028">
    <property type="entry name" value="ZINC_FINGER_C2H2_1"/>
    <property type="match status" value="3"/>
</dbReference>
<dbReference type="SMART" id="SM00355">
    <property type="entry name" value="ZnF_C2H2"/>
    <property type="match status" value="4"/>
</dbReference>
<keyword evidence="3" id="KW-0677">Repeat</keyword>
<name>A0AAV8UFU7_9RHOD</name>
<dbReference type="Proteomes" id="UP001157974">
    <property type="component" value="Unassembled WGS sequence"/>
</dbReference>
<evidence type="ECO:0000256" key="2">
    <source>
        <dbReference type="ARBA" id="ARBA00022723"/>
    </source>
</evidence>
<evidence type="ECO:0000256" key="1">
    <source>
        <dbReference type="ARBA" id="ARBA00004123"/>
    </source>
</evidence>
<feature type="domain" description="C2H2-type" evidence="8">
    <location>
        <begin position="306"/>
        <end position="333"/>
    </location>
</feature>
<dbReference type="PANTHER" id="PTHR16515:SF66">
    <property type="entry name" value="C2H2-TYPE DOMAIN-CONTAINING PROTEIN"/>
    <property type="match status" value="1"/>
</dbReference>
<accession>A0AAV8UFU7</accession>
<sequence>MGLARSEDGGSTRPVRFVFVRHAGNVRIGIFSVRNTDGSAVVWSWTETSRSLAQVQIARVDRTGAIDGEQMKLSLEQTVAGEEVKALPGGVVSTDSMMAGTVSTVGARYMDNNLGRLSYFLHGVWLFRDDHVSDSDCLIKVTFSSDRDVVEKLSSQIERSKCLLDAMNQIDLLLSESASLSGVEGSLKTDSSFSASIADPSEQGEITSPLAGRSRLQRRVTFDSCEMPFSSTYQLGQHMRSAHNQKREFSCRHCKRTFTQSGHRNEHERREHLGEGLACELCGKKFGVKSRMERHVRSVHENIRSHECGVCGSKFKQKSHLQKHERSHQFAKDK</sequence>
<dbReference type="SUPFAM" id="SSF57667">
    <property type="entry name" value="beta-beta-alpha zinc fingers"/>
    <property type="match status" value="2"/>
</dbReference>
<dbReference type="Gene3D" id="3.30.160.60">
    <property type="entry name" value="Classic Zinc Finger"/>
    <property type="match status" value="3"/>
</dbReference>
<evidence type="ECO:0000256" key="3">
    <source>
        <dbReference type="ARBA" id="ARBA00022737"/>
    </source>
</evidence>
<comment type="caution">
    <text evidence="9">The sequence shown here is derived from an EMBL/GenBank/DDBJ whole genome shotgun (WGS) entry which is preliminary data.</text>
</comment>
<keyword evidence="5" id="KW-0862">Zinc</keyword>
<feature type="domain" description="C2H2-type" evidence="8">
    <location>
        <begin position="249"/>
        <end position="277"/>
    </location>
</feature>
<proteinExistence type="predicted"/>
<dbReference type="GO" id="GO:0008270">
    <property type="term" value="F:zinc ion binding"/>
    <property type="evidence" value="ECO:0007669"/>
    <property type="project" value="UniProtKB-KW"/>
</dbReference>
<evidence type="ECO:0000313" key="10">
    <source>
        <dbReference type="Proteomes" id="UP001157974"/>
    </source>
</evidence>
<dbReference type="InterPro" id="IPR013087">
    <property type="entry name" value="Znf_C2H2_type"/>
</dbReference>
<comment type="subcellular location">
    <subcellularLocation>
        <location evidence="1">Nucleus</location>
    </subcellularLocation>
</comment>
<dbReference type="PANTHER" id="PTHR16515">
    <property type="entry name" value="PR DOMAIN ZINC FINGER PROTEIN"/>
    <property type="match status" value="1"/>
</dbReference>
<dbReference type="FunFam" id="3.30.160.60:FF:000145">
    <property type="entry name" value="Zinc finger protein 574"/>
    <property type="match status" value="1"/>
</dbReference>
<dbReference type="InterPro" id="IPR050331">
    <property type="entry name" value="Zinc_finger"/>
</dbReference>
<dbReference type="EMBL" id="JAMWBK010000011">
    <property type="protein sequence ID" value="KAJ8901360.1"/>
    <property type="molecule type" value="Genomic_DNA"/>
</dbReference>
<evidence type="ECO:0000256" key="5">
    <source>
        <dbReference type="ARBA" id="ARBA00022833"/>
    </source>
</evidence>
<protein>
    <recommendedName>
        <fullName evidence="8">C2H2-type domain-containing protein</fullName>
    </recommendedName>
</protein>
<evidence type="ECO:0000256" key="6">
    <source>
        <dbReference type="ARBA" id="ARBA00023242"/>
    </source>
</evidence>
<dbReference type="GO" id="GO:0010468">
    <property type="term" value="P:regulation of gene expression"/>
    <property type="evidence" value="ECO:0007669"/>
    <property type="project" value="TreeGrafter"/>
</dbReference>
<gene>
    <name evidence="9" type="ORF">NDN08_007206</name>
</gene>
<feature type="domain" description="C2H2-type" evidence="8">
    <location>
        <begin position="277"/>
        <end position="305"/>
    </location>
</feature>